<evidence type="ECO:0000256" key="1">
    <source>
        <dbReference type="ARBA" id="ARBA00004496"/>
    </source>
</evidence>
<keyword evidence="3" id="KW-0808">Transferase</keyword>
<accession>A0A560ETY9</accession>
<dbReference type="GO" id="GO:0016746">
    <property type="term" value="F:acyltransferase activity"/>
    <property type="evidence" value="ECO:0007669"/>
    <property type="project" value="UniProtKB-KW"/>
</dbReference>
<dbReference type="InterPro" id="IPR010941">
    <property type="entry name" value="PhaC_N"/>
</dbReference>
<comment type="subcellular location">
    <subcellularLocation>
        <location evidence="1">Cytoplasm</location>
    </subcellularLocation>
</comment>
<feature type="region of interest" description="Disordered" evidence="5">
    <location>
        <begin position="190"/>
        <end position="233"/>
    </location>
</feature>
<dbReference type="Gene3D" id="3.40.50.1820">
    <property type="entry name" value="alpha/beta hydrolase"/>
    <property type="match status" value="1"/>
</dbReference>
<feature type="region of interest" description="Disordered" evidence="5">
    <location>
        <begin position="1"/>
        <end position="131"/>
    </location>
</feature>
<name>A0A560ETY9_9PROT</name>
<dbReference type="PANTHER" id="PTHR36837:SF5">
    <property type="entry name" value="POLY-3-HYDROXYBUTYRATE SYNTHASE"/>
    <property type="match status" value="1"/>
</dbReference>
<protein>
    <submittedName>
        <fullName evidence="7">Polyhydroxyalkanoate synthase</fullName>
    </submittedName>
</protein>
<dbReference type="GO" id="GO:0005737">
    <property type="term" value="C:cytoplasm"/>
    <property type="evidence" value="ECO:0007669"/>
    <property type="project" value="UniProtKB-SubCell"/>
</dbReference>
<dbReference type="PANTHER" id="PTHR36837">
    <property type="entry name" value="POLY(3-HYDROXYALKANOATE) POLYMERASE SUBUNIT PHAC"/>
    <property type="match status" value="1"/>
</dbReference>
<dbReference type="InterPro" id="IPR010963">
    <property type="entry name" value="PHA_synth_I"/>
</dbReference>
<feature type="compositionally biased region" description="Pro residues" evidence="5">
    <location>
        <begin position="194"/>
        <end position="204"/>
    </location>
</feature>
<dbReference type="SUPFAM" id="SSF53474">
    <property type="entry name" value="alpha/beta-Hydrolases"/>
    <property type="match status" value="1"/>
</dbReference>
<organism evidence="7 8">
    <name type="scientific">Nitrospirillum amazonense</name>
    <dbReference type="NCBI Taxonomy" id="28077"/>
    <lineage>
        <taxon>Bacteria</taxon>
        <taxon>Pseudomonadati</taxon>
        <taxon>Pseudomonadota</taxon>
        <taxon>Alphaproteobacteria</taxon>
        <taxon>Rhodospirillales</taxon>
        <taxon>Azospirillaceae</taxon>
        <taxon>Nitrospirillum</taxon>
    </lineage>
</organism>
<dbReference type="InterPro" id="IPR051321">
    <property type="entry name" value="PHA/PHB_synthase"/>
</dbReference>
<evidence type="ECO:0000256" key="3">
    <source>
        <dbReference type="ARBA" id="ARBA00022679"/>
    </source>
</evidence>
<feature type="compositionally biased region" description="Low complexity" evidence="5">
    <location>
        <begin position="28"/>
        <end position="111"/>
    </location>
</feature>
<evidence type="ECO:0000256" key="5">
    <source>
        <dbReference type="SAM" id="MobiDB-lite"/>
    </source>
</evidence>
<reference evidence="7 8" key="1">
    <citation type="submission" date="2019-06" db="EMBL/GenBank/DDBJ databases">
        <title>Genomic Encyclopedia of Type Strains, Phase IV (KMG-V): Genome sequencing to study the core and pangenomes of soil and plant-associated prokaryotes.</title>
        <authorList>
            <person name="Whitman W."/>
        </authorList>
    </citation>
    <scope>NUCLEOTIDE SEQUENCE [LARGE SCALE GENOMIC DNA]</scope>
    <source>
        <strain evidence="7 8">BR 11880</strain>
    </source>
</reference>
<dbReference type="GO" id="GO:0042619">
    <property type="term" value="P:poly-hydroxybutyrate biosynthetic process"/>
    <property type="evidence" value="ECO:0007669"/>
    <property type="project" value="InterPro"/>
</dbReference>
<keyword evidence="4" id="KW-0012">Acyltransferase</keyword>
<dbReference type="AlphaFoldDB" id="A0A560ETY9"/>
<proteinExistence type="predicted"/>
<comment type="caution">
    <text evidence="7">The sequence shown here is derived from an EMBL/GenBank/DDBJ whole genome shotgun (WGS) entry which is preliminary data.</text>
</comment>
<evidence type="ECO:0000259" key="6">
    <source>
        <dbReference type="Pfam" id="PF07167"/>
    </source>
</evidence>
<evidence type="ECO:0000256" key="4">
    <source>
        <dbReference type="ARBA" id="ARBA00023315"/>
    </source>
</evidence>
<evidence type="ECO:0000256" key="2">
    <source>
        <dbReference type="ARBA" id="ARBA00022490"/>
    </source>
</evidence>
<dbReference type="Pfam" id="PF07167">
    <property type="entry name" value="PhaC_N"/>
    <property type="match status" value="1"/>
</dbReference>
<keyword evidence="2" id="KW-0963">Cytoplasm</keyword>
<evidence type="ECO:0000313" key="7">
    <source>
        <dbReference type="EMBL" id="TWB12839.1"/>
    </source>
</evidence>
<dbReference type="Proteomes" id="UP000319859">
    <property type="component" value="Unassembled WGS sequence"/>
</dbReference>
<evidence type="ECO:0000313" key="8">
    <source>
        <dbReference type="Proteomes" id="UP000319859"/>
    </source>
</evidence>
<dbReference type="InterPro" id="IPR029058">
    <property type="entry name" value="AB_hydrolase_fold"/>
</dbReference>
<dbReference type="NCBIfam" id="TIGR01838">
    <property type="entry name" value="PHA_synth_I"/>
    <property type="match status" value="1"/>
</dbReference>
<feature type="domain" description="Poly-beta-hydroxybutyrate polymerase N-terminal" evidence="6">
    <location>
        <begin position="355"/>
        <end position="527"/>
    </location>
</feature>
<gene>
    <name evidence="7" type="ORF">FBZ89_12352</name>
</gene>
<sequence length="847" mass="90625">MADTPPKRTRSPRVSKTAPETVPPAPTQPKATAKAAVTKAAAPKTPARTAAPKPAVAKPAVTKSAVAKTAAAKTAPAKTAPAKPAAAKTAAPPQAPARTAAAKTKVARAAPIAPPVPGAPHLKAHKNLTREPLAPVPVAGVTAEKAKAAPVAAKQPAKAAAATAAAVAAKAPRRKAAPLPPSVVMPAAAAAPEAPKPPPFPPVQAPTVEAPTAAAKPGARDTAKDGSNGEVRLPDPVEMTLAMNRLAEQAQRLVADFVARQAQTPADGTAAADPMSIAAPFGAAPFSSLPANLSNLDPFNLGGAFMEMTARLMADPNRLFEAQLGLWQDYMALWQRTAQRLMGEEAEPVISPAKEDKRFKDKSWEESAVFDFIKQSYLLTAKYVQTAVRGVEGLEGKTAKKVDFFTRQFVDALSPSNFPLTNPEVLRVTLETGGDNLLKGLENLLSDLERGRGQLAISMTDYSAFEVGRNIAVTPGKVVFQNDLMQLIQYAPLTETVHKTPLLIIPPWINKFYILDLKPANSLIRWLTEQGHTVFVISWVNPNEKLAAKDFEDYMVEGPLAALDAIKDATGEEGVNAIGYCIGGTLLSGTLAYMTAKKDARIKSAMYLVTLTDFTDVGELSVFIDEEQLGALESRMKSRGYLDGQSMATTFNMLRSNDLIWSFVVNNYLLGKDPFPFDLLYWNSDSTRMPPAMHSFYLRNMYQKNLLVRPGGITLKGVPIDLRTIKTPTFMLSTREDHIAPWKSTYAATQLYGGPVKFVLAASGHIAGVVNPPAANKYSHFLNDALPATPDEWLAGTTQVPGSWWPVYADWLAPYAGPQVPARTPGDGKLKPIEDAPGSYVKVRVVE</sequence>
<dbReference type="EMBL" id="VITN01000023">
    <property type="protein sequence ID" value="TWB12839.1"/>
    <property type="molecule type" value="Genomic_DNA"/>
</dbReference>